<dbReference type="Proteomes" id="UP000189462">
    <property type="component" value="Unassembled WGS sequence"/>
</dbReference>
<name>A0A1V3NV11_9GAMM</name>
<dbReference type="InterPro" id="IPR021561">
    <property type="entry name" value="AbiEi_3"/>
</dbReference>
<dbReference type="InterPro" id="IPR033455">
    <property type="entry name" value="AbiEi_3_N"/>
</dbReference>
<dbReference type="RefSeq" id="WP_175628171.1">
    <property type="nucleotide sequence ID" value="NZ_MVBK01000001.1"/>
</dbReference>
<proteinExistence type="predicted"/>
<keyword evidence="3" id="KW-1185">Reference proteome</keyword>
<dbReference type="Pfam" id="PF17194">
    <property type="entry name" value="AbiEi_3_N"/>
    <property type="match status" value="1"/>
</dbReference>
<evidence type="ECO:0000313" key="3">
    <source>
        <dbReference type="Proteomes" id="UP000189462"/>
    </source>
</evidence>
<dbReference type="EMBL" id="MVBK01000001">
    <property type="protein sequence ID" value="OOG28793.1"/>
    <property type="molecule type" value="Genomic_DNA"/>
</dbReference>
<dbReference type="Pfam" id="PF11459">
    <property type="entry name" value="AbiEi_3"/>
    <property type="match status" value="1"/>
</dbReference>
<feature type="domain" description="Transcriptional regulator AbiEi antitoxin N-terminal" evidence="1">
    <location>
        <begin position="2"/>
        <end position="93"/>
    </location>
</feature>
<gene>
    <name evidence="2" type="ORF">B1C78_00150</name>
</gene>
<evidence type="ECO:0000259" key="1">
    <source>
        <dbReference type="Pfam" id="PF17194"/>
    </source>
</evidence>
<accession>A0A1V3NV11</accession>
<protein>
    <recommendedName>
        <fullName evidence="1">Transcriptional regulator AbiEi antitoxin N-terminal domain-containing protein</fullName>
    </recommendedName>
</protein>
<evidence type="ECO:0000313" key="2">
    <source>
        <dbReference type="EMBL" id="OOG28793.1"/>
    </source>
</evidence>
<dbReference type="STRING" id="108003.B1C78_00150"/>
<organism evidence="2 3">
    <name type="scientific">Thioalkalivibrio denitrificans</name>
    <dbReference type="NCBI Taxonomy" id="108003"/>
    <lineage>
        <taxon>Bacteria</taxon>
        <taxon>Pseudomonadati</taxon>
        <taxon>Pseudomonadota</taxon>
        <taxon>Gammaproteobacteria</taxon>
        <taxon>Chromatiales</taxon>
        <taxon>Ectothiorhodospiraceae</taxon>
        <taxon>Thioalkalivibrio</taxon>
    </lineage>
</organism>
<reference evidence="2 3" key="1">
    <citation type="submission" date="2017-02" db="EMBL/GenBank/DDBJ databases">
        <title>Genomic diversity within the haloalkaliphilic genus Thioalkalivibrio.</title>
        <authorList>
            <person name="Ahn A.-C."/>
            <person name="Meier-Kolthoff J."/>
            <person name="Overmars L."/>
            <person name="Richter M."/>
            <person name="Woyke T."/>
            <person name="Sorokin D.Y."/>
            <person name="Muyzer G."/>
        </authorList>
    </citation>
    <scope>NUCLEOTIDE SEQUENCE [LARGE SCALE GENOMIC DNA]</scope>
    <source>
        <strain evidence="2 3">ALJD</strain>
    </source>
</reference>
<comment type="caution">
    <text evidence="2">The sequence shown here is derived from an EMBL/GenBank/DDBJ whole genome shotgun (WGS) entry which is preliminary data.</text>
</comment>
<dbReference type="AlphaFoldDB" id="A0A1V3NV11"/>
<sequence>MGSKINQLLQQWPAGKVATLRWLNSRGVDRRLADKYVQSGWLQRLGHGAYMRAGETVDWVGAVHALQTQLGLAVHPGGISAIELRGYTHYLALGAREVVLFGSPGTKLPAWFEAHPWSRPVTLVTTGVFAGSEKTTSTLPIDGVGLEVATLERAAFEMMYLVPKRQSYEEAFQVMESLTSLRPKVVQQLLEGCTSVKTKRLFMHAAERANHPWLKRLEMSAVDFGSGRRTIHAGGRLDKKYDLVVADPGQG</sequence>